<proteinExistence type="predicted"/>
<reference evidence="1 2" key="1">
    <citation type="journal article" date="2023" name="Commun. Biol.">
        <title>Genome analysis of Parmales, the sister group of diatoms, reveals the evolutionary specialization of diatoms from phago-mixotrophs to photoautotrophs.</title>
        <authorList>
            <person name="Ban H."/>
            <person name="Sato S."/>
            <person name="Yoshikawa S."/>
            <person name="Yamada K."/>
            <person name="Nakamura Y."/>
            <person name="Ichinomiya M."/>
            <person name="Sato N."/>
            <person name="Blanc-Mathieu R."/>
            <person name="Endo H."/>
            <person name="Kuwata A."/>
            <person name="Ogata H."/>
        </authorList>
    </citation>
    <scope>NUCLEOTIDE SEQUENCE [LARGE SCALE GENOMIC DNA]</scope>
</reference>
<organism evidence="1 2">
    <name type="scientific">Tetraparma gracilis</name>
    <dbReference type="NCBI Taxonomy" id="2962635"/>
    <lineage>
        <taxon>Eukaryota</taxon>
        <taxon>Sar</taxon>
        <taxon>Stramenopiles</taxon>
        <taxon>Ochrophyta</taxon>
        <taxon>Bolidophyceae</taxon>
        <taxon>Parmales</taxon>
        <taxon>Triparmaceae</taxon>
        <taxon>Tetraparma</taxon>
    </lineage>
</organism>
<comment type="caution">
    <text evidence="1">The sequence shown here is derived from an EMBL/GenBank/DDBJ whole genome shotgun (WGS) entry which is preliminary data.</text>
</comment>
<name>A0ABQ6MR71_9STRA</name>
<dbReference type="Proteomes" id="UP001165060">
    <property type="component" value="Unassembled WGS sequence"/>
</dbReference>
<gene>
    <name evidence="1" type="ORF">TeGR_g12057</name>
</gene>
<keyword evidence="2" id="KW-1185">Reference proteome</keyword>
<dbReference type="EMBL" id="BRYB01005975">
    <property type="protein sequence ID" value="GMI31412.1"/>
    <property type="molecule type" value="Genomic_DNA"/>
</dbReference>
<sequence>MLLLAALLLAPALAFSPGPAMSRGAPLRALYGPPRPVQIIPS</sequence>
<feature type="non-terminal residue" evidence="1">
    <location>
        <position position="42"/>
    </location>
</feature>
<accession>A0ABQ6MR71</accession>
<evidence type="ECO:0000313" key="1">
    <source>
        <dbReference type="EMBL" id="GMI31412.1"/>
    </source>
</evidence>
<protein>
    <submittedName>
        <fullName evidence="1">Uncharacterized protein</fullName>
    </submittedName>
</protein>
<evidence type="ECO:0000313" key="2">
    <source>
        <dbReference type="Proteomes" id="UP001165060"/>
    </source>
</evidence>